<keyword evidence="8" id="KW-0723">Serine/threonine-protein kinase</keyword>
<keyword evidence="6" id="KW-0812">Transmembrane</keyword>
<protein>
    <submittedName>
        <fullName evidence="8">Serine/threonine protein kinase</fullName>
    </submittedName>
</protein>
<reference evidence="8" key="2">
    <citation type="submission" date="2021-04" db="EMBL/GenBank/DDBJ databases">
        <authorList>
            <person name="Gilroy R."/>
        </authorList>
    </citation>
    <scope>NUCLEOTIDE SEQUENCE</scope>
    <source>
        <strain evidence="8">USAMLcec2-132</strain>
    </source>
</reference>
<feature type="domain" description="Protein kinase" evidence="7">
    <location>
        <begin position="6"/>
        <end position="262"/>
    </location>
</feature>
<name>A0A9D2NGA3_9FIRM</name>
<evidence type="ECO:0000259" key="7">
    <source>
        <dbReference type="PROSITE" id="PS50011"/>
    </source>
</evidence>
<dbReference type="PROSITE" id="PS50011">
    <property type="entry name" value="PROTEIN_KINASE_DOM"/>
    <property type="match status" value="1"/>
</dbReference>
<evidence type="ECO:0000256" key="3">
    <source>
        <dbReference type="ARBA" id="ARBA00022777"/>
    </source>
</evidence>
<feature type="transmembrane region" description="Helical" evidence="6">
    <location>
        <begin position="274"/>
        <end position="294"/>
    </location>
</feature>
<dbReference type="Proteomes" id="UP000823891">
    <property type="component" value="Unassembled WGS sequence"/>
</dbReference>
<dbReference type="Pfam" id="PF00069">
    <property type="entry name" value="Pkinase"/>
    <property type="match status" value="1"/>
</dbReference>
<organism evidence="8 9">
    <name type="scientific">Candidatus Eisenbergiella merdavium</name>
    <dbReference type="NCBI Taxonomy" id="2838551"/>
    <lineage>
        <taxon>Bacteria</taxon>
        <taxon>Bacillati</taxon>
        <taxon>Bacillota</taxon>
        <taxon>Clostridia</taxon>
        <taxon>Lachnospirales</taxon>
        <taxon>Lachnospiraceae</taxon>
        <taxon>Eisenbergiella</taxon>
    </lineage>
</organism>
<dbReference type="PANTHER" id="PTHR43289">
    <property type="entry name" value="MITOGEN-ACTIVATED PROTEIN KINASE KINASE KINASE 20-RELATED"/>
    <property type="match status" value="1"/>
</dbReference>
<dbReference type="EMBL" id="DWWS01000046">
    <property type="protein sequence ID" value="HJC24648.1"/>
    <property type="molecule type" value="Genomic_DNA"/>
</dbReference>
<keyword evidence="4 5" id="KW-0067">ATP-binding</keyword>
<dbReference type="GO" id="GO:0004674">
    <property type="term" value="F:protein serine/threonine kinase activity"/>
    <property type="evidence" value="ECO:0007669"/>
    <property type="project" value="UniProtKB-KW"/>
</dbReference>
<dbReference type="PROSITE" id="PS00107">
    <property type="entry name" value="PROTEIN_KINASE_ATP"/>
    <property type="match status" value="1"/>
</dbReference>
<evidence type="ECO:0000313" key="8">
    <source>
        <dbReference type="EMBL" id="HJC24648.1"/>
    </source>
</evidence>
<dbReference type="PANTHER" id="PTHR43289:SF34">
    <property type="entry name" value="SERINE_THREONINE-PROTEIN KINASE YBDM-RELATED"/>
    <property type="match status" value="1"/>
</dbReference>
<keyword evidence="6" id="KW-1133">Transmembrane helix</keyword>
<evidence type="ECO:0000256" key="2">
    <source>
        <dbReference type="ARBA" id="ARBA00022741"/>
    </source>
</evidence>
<evidence type="ECO:0000256" key="5">
    <source>
        <dbReference type="PROSITE-ProRule" id="PRU10141"/>
    </source>
</evidence>
<reference evidence="8" key="1">
    <citation type="journal article" date="2021" name="PeerJ">
        <title>Extensive microbial diversity within the chicken gut microbiome revealed by metagenomics and culture.</title>
        <authorList>
            <person name="Gilroy R."/>
            <person name="Ravi A."/>
            <person name="Getino M."/>
            <person name="Pursley I."/>
            <person name="Horton D.L."/>
            <person name="Alikhan N.F."/>
            <person name="Baker D."/>
            <person name="Gharbi K."/>
            <person name="Hall N."/>
            <person name="Watson M."/>
            <person name="Adriaenssens E.M."/>
            <person name="Foster-Nyarko E."/>
            <person name="Jarju S."/>
            <person name="Secka A."/>
            <person name="Antonio M."/>
            <person name="Oren A."/>
            <person name="Chaudhuri R.R."/>
            <person name="La Ragione R."/>
            <person name="Hildebrand F."/>
            <person name="Pallen M.J."/>
        </authorList>
    </citation>
    <scope>NUCLEOTIDE SEQUENCE</scope>
    <source>
        <strain evidence="8">USAMLcec2-132</strain>
    </source>
</reference>
<keyword evidence="1" id="KW-0808">Transferase</keyword>
<evidence type="ECO:0000313" key="9">
    <source>
        <dbReference type="Proteomes" id="UP000823891"/>
    </source>
</evidence>
<accession>A0A9D2NGA3</accession>
<comment type="caution">
    <text evidence="8">The sequence shown here is derived from an EMBL/GenBank/DDBJ whole genome shotgun (WGS) entry which is preliminary data.</text>
</comment>
<dbReference type="Gene3D" id="1.10.510.10">
    <property type="entry name" value="Transferase(Phosphotransferase) domain 1"/>
    <property type="match status" value="1"/>
</dbReference>
<dbReference type="InterPro" id="IPR011009">
    <property type="entry name" value="Kinase-like_dom_sf"/>
</dbReference>
<dbReference type="GO" id="GO:0005524">
    <property type="term" value="F:ATP binding"/>
    <property type="evidence" value="ECO:0007669"/>
    <property type="project" value="UniProtKB-UniRule"/>
</dbReference>
<dbReference type="SUPFAM" id="SSF56112">
    <property type="entry name" value="Protein kinase-like (PK-like)"/>
    <property type="match status" value="1"/>
</dbReference>
<evidence type="ECO:0000256" key="1">
    <source>
        <dbReference type="ARBA" id="ARBA00022679"/>
    </source>
</evidence>
<dbReference type="PROSITE" id="PS00108">
    <property type="entry name" value="PROTEIN_KINASE_ST"/>
    <property type="match status" value="1"/>
</dbReference>
<proteinExistence type="predicted"/>
<dbReference type="InterPro" id="IPR008271">
    <property type="entry name" value="Ser/Thr_kinase_AS"/>
</dbReference>
<dbReference type="AlphaFoldDB" id="A0A9D2NGA3"/>
<gene>
    <name evidence="8" type="ORF">H9761_13230</name>
</gene>
<dbReference type="InterPro" id="IPR000719">
    <property type="entry name" value="Prot_kinase_dom"/>
</dbReference>
<evidence type="ECO:0000256" key="4">
    <source>
        <dbReference type="ARBA" id="ARBA00022840"/>
    </source>
</evidence>
<dbReference type="SMART" id="SM00220">
    <property type="entry name" value="S_TKc"/>
    <property type="match status" value="1"/>
</dbReference>
<keyword evidence="3 8" id="KW-0418">Kinase</keyword>
<keyword evidence="6" id="KW-0472">Membrane</keyword>
<dbReference type="Gene3D" id="3.30.200.20">
    <property type="entry name" value="Phosphorylase Kinase, domain 1"/>
    <property type="match status" value="1"/>
</dbReference>
<keyword evidence="2 5" id="KW-0547">Nucleotide-binding</keyword>
<feature type="binding site" evidence="5">
    <location>
        <position position="35"/>
    </location>
    <ligand>
        <name>ATP</name>
        <dbReference type="ChEBI" id="CHEBI:30616"/>
    </ligand>
</feature>
<dbReference type="InterPro" id="IPR017441">
    <property type="entry name" value="Protein_kinase_ATP_BS"/>
</dbReference>
<sequence length="364" mass="40572">MTTERYRIVKKLGEGGWGRTYLVRDRKLGKLWAMKEWKEQESEEADADRERRREEEFRILRELDSPCFPRLVECFQEGGKRYLVMDWIRGTTLEERLAGGGAFPWREAASHAALLCGALEKLHGGNPPILHLDLKPSNIILTQDGPRLIDFGSAVFADAAGGGADTERPFAGTPGFAAPELYQGRRADERSDVYGLGAVLRAMLTGRRPREGQEKPEGVPERLWGITERALQRDREKRFRNAGEMKLALEELLDEGADEETTGERSGKERGGRILTGAAILGAALLLLLSLSYVRNPESGNAFTLPGQAARKEEICTGKRLDSVFHSPVWELAGQEGERGRLFGIRYLFGQAVREAAGYDADTR</sequence>
<evidence type="ECO:0000256" key="6">
    <source>
        <dbReference type="SAM" id="Phobius"/>
    </source>
</evidence>
<dbReference type="CDD" id="cd14014">
    <property type="entry name" value="STKc_PknB_like"/>
    <property type="match status" value="1"/>
</dbReference>